<dbReference type="Pfam" id="PF20938">
    <property type="entry name" value="DUF2264_C"/>
    <property type="match status" value="1"/>
</dbReference>
<gene>
    <name evidence="3" type="ORF">FB567DRAFT_213281</name>
</gene>
<accession>A0A8K0VS91</accession>
<dbReference type="PANTHER" id="PTHR35339">
    <property type="entry name" value="LINALOOL DEHYDRATASE_ISOMERASE DOMAIN-CONTAINING PROTEIN"/>
    <property type="match status" value="1"/>
</dbReference>
<evidence type="ECO:0000313" key="3">
    <source>
        <dbReference type="EMBL" id="KAH7071002.1"/>
    </source>
</evidence>
<keyword evidence="4" id="KW-1185">Reference proteome</keyword>
<evidence type="ECO:0000259" key="1">
    <source>
        <dbReference type="Pfam" id="PF10022"/>
    </source>
</evidence>
<dbReference type="EMBL" id="JAGMVJ010000025">
    <property type="protein sequence ID" value="KAH7071002.1"/>
    <property type="molecule type" value="Genomic_DNA"/>
</dbReference>
<dbReference type="Proteomes" id="UP000813461">
    <property type="component" value="Unassembled WGS sequence"/>
</dbReference>
<evidence type="ECO:0008006" key="5">
    <source>
        <dbReference type="Google" id="ProtNLM"/>
    </source>
</evidence>
<dbReference type="AlphaFoldDB" id="A0A8K0VS91"/>
<dbReference type="Pfam" id="PF10022">
    <property type="entry name" value="DUF2264"/>
    <property type="match status" value="1"/>
</dbReference>
<comment type="caution">
    <text evidence="3">The sequence shown here is derived from an EMBL/GenBank/DDBJ whole genome shotgun (WGS) entry which is preliminary data.</text>
</comment>
<dbReference type="PIRSF" id="PIRSF014753">
    <property type="entry name" value="UCP014753"/>
    <property type="match status" value="1"/>
</dbReference>
<proteinExistence type="predicted"/>
<dbReference type="InterPro" id="IPR049237">
    <property type="entry name" value="DUF2264_C"/>
</dbReference>
<evidence type="ECO:0000313" key="4">
    <source>
        <dbReference type="Proteomes" id="UP000813461"/>
    </source>
</evidence>
<feature type="domain" description="DUF2264" evidence="1">
    <location>
        <begin position="14"/>
        <end position="380"/>
    </location>
</feature>
<reference evidence="3" key="1">
    <citation type="journal article" date="2021" name="Nat. Commun.">
        <title>Genetic determinants of endophytism in the Arabidopsis root mycobiome.</title>
        <authorList>
            <person name="Mesny F."/>
            <person name="Miyauchi S."/>
            <person name="Thiergart T."/>
            <person name="Pickel B."/>
            <person name="Atanasova L."/>
            <person name="Karlsson M."/>
            <person name="Huettel B."/>
            <person name="Barry K.W."/>
            <person name="Haridas S."/>
            <person name="Chen C."/>
            <person name="Bauer D."/>
            <person name="Andreopoulos W."/>
            <person name="Pangilinan J."/>
            <person name="LaButti K."/>
            <person name="Riley R."/>
            <person name="Lipzen A."/>
            <person name="Clum A."/>
            <person name="Drula E."/>
            <person name="Henrissat B."/>
            <person name="Kohler A."/>
            <person name="Grigoriev I.V."/>
            <person name="Martin F.M."/>
            <person name="Hacquard S."/>
        </authorList>
    </citation>
    <scope>NUCLEOTIDE SEQUENCE</scope>
    <source>
        <strain evidence="3">MPI-SDFR-AT-0120</strain>
    </source>
</reference>
<dbReference type="PANTHER" id="PTHR35339:SF2">
    <property type="entry name" value="DUF2264 DOMAIN-CONTAINING PROTEIN-RELATED"/>
    <property type="match status" value="1"/>
</dbReference>
<name>A0A8K0VS91_9PLEO</name>
<feature type="domain" description="DUF2264" evidence="2">
    <location>
        <begin position="403"/>
        <end position="697"/>
    </location>
</feature>
<sequence>MPPLPGFSDNPFVTRQDLIRAATALIEPLHKYKSASNARIKIATSTGAGFSETAAQLEGFARPLWVVPDLLHLLTDPGTQKSGFDNDLKRAGLETWLSGLAAGVDPKSPEYWGDLFDIDQRMVEMESIAYALLLHPHLFVPTDPTTKGNLINWLNGINTHAMPRNNWLWFRVLVNAALVKSLDVPLADVKGYIDAAFEILDSFYLEDGWSSDGTWGEDRSQADYYSGSFAIQFAQLLFVRLYPEYDTARTERYVQQAKTFGTRYWRYFAPNGAAIPFGRSLTYRFAFAAFWSAAACSGIELPPPVDNIGVLKGLVLRHLRWWAAQDDMLNTDGSLSIGYTYPNMYMCEEYNSPQSVFWCLKSLLVVGLDEKHAFWTAEELGHPQDVNKIAGDHGRGISTQVPDVEYLPAPKHIMCNTAEHQFLLSAGQWTSKRFKAREAKYGKFAYSSSLGLSVPCGAFLEQVAPDSTLAVCFGEEEEEGWKVRWGPSDVEKGEVRAGEETVPILTSTWRPWKRRDVVIKTVLVPPVKRYPGWHLRVHRLKWTAKENGYDHTSDTLRVVDGGFSASAQTRSGFSIFESKCNDSFDSLGSNNTFTEGWWSNIEKSLVLSESGASGVVDLTAAFTTAKNETDSAGKSIRADPNTNIIYPRTLIPAIQHVIQSPTAGTSTYTFVTGVFAVDTHAPQSPSEVLEAWNDPPSGRVELIDNEIALSLQP</sequence>
<dbReference type="InterPro" id="IPR049349">
    <property type="entry name" value="DUF2264_N"/>
</dbReference>
<dbReference type="OrthoDB" id="6132182at2759"/>
<evidence type="ECO:0000259" key="2">
    <source>
        <dbReference type="Pfam" id="PF20938"/>
    </source>
</evidence>
<dbReference type="InterPro" id="IPR016624">
    <property type="entry name" value="UCP014753"/>
</dbReference>
<protein>
    <recommendedName>
        <fullName evidence="5">DUF2264 domain-containing protein</fullName>
    </recommendedName>
</protein>
<organism evidence="3 4">
    <name type="scientific">Paraphoma chrysanthemicola</name>
    <dbReference type="NCBI Taxonomy" id="798071"/>
    <lineage>
        <taxon>Eukaryota</taxon>
        <taxon>Fungi</taxon>
        <taxon>Dikarya</taxon>
        <taxon>Ascomycota</taxon>
        <taxon>Pezizomycotina</taxon>
        <taxon>Dothideomycetes</taxon>
        <taxon>Pleosporomycetidae</taxon>
        <taxon>Pleosporales</taxon>
        <taxon>Pleosporineae</taxon>
        <taxon>Phaeosphaeriaceae</taxon>
        <taxon>Paraphoma</taxon>
    </lineage>
</organism>